<gene>
    <name evidence="2" type="ORF">ABCS64_05125</name>
</gene>
<comment type="caution">
    <text evidence="2">The sequence shown here is derived from an EMBL/GenBank/DDBJ whole genome shotgun (WGS) entry which is preliminary data.</text>
</comment>
<protein>
    <submittedName>
        <fullName evidence="2">Uncharacterized protein</fullName>
    </submittedName>
</protein>
<dbReference type="EMBL" id="JBEUWX010000002">
    <property type="protein sequence ID" value="MFA9949715.1"/>
    <property type="molecule type" value="Genomic_DNA"/>
</dbReference>
<dbReference type="RefSeq" id="WP_418890825.1">
    <property type="nucleotide sequence ID" value="NZ_JBEUWX010000002.1"/>
</dbReference>
<keyword evidence="1" id="KW-1133">Transmembrane helix</keyword>
<evidence type="ECO:0000256" key="1">
    <source>
        <dbReference type="SAM" id="Phobius"/>
    </source>
</evidence>
<reference evidence="3" key="1">
    <citation type="submission" date="2024-06" db="EMBL/GenBank/DDBJ databases">
        <title>Radixoralia hellwigii gen. nov., sp nov., isolated from a root canal in the human oral cavity.</title>
        <authorList>
            <person name="Bartsch S."/>
            <person name="Wittmer A."/>
            <person name="Schulz A.-K."/>
            <person name="Neumann-Schaal M."/>
            <person name="Wolf J."/>
            <person name="Gronow S."/>
            <person name="Tennert C."/>
            <person name="Haecker G."/>
            <person name="Cieplik F."/>
            <person name="Al-Ahmad A."/>
        </authorList>
    </citation>
    <scope>NUCLEOTIDE SEQUENCE [LARGE SCALE GENOMIC DNA]</scope>
    <source>
        <strain evidence="3">Wk13</strain>
    </source>
</reference>
<proteinExistence type="predicted"/>
<evidence type="ECO:0000313" key="2">
    <source>
        <dbReference type="EMBL" id="MFA9949715.1"/>
    </source>
</evidence>
<keyword evidence="1" id="KW-0472">Membrane</keyword>
<keyword evidence="3" id="KW-1185">Reference proteome</keyword>
<feature type="transmembrane region" description="Helical" evidence="1">
    <location>
        <begin position="78"/>
        <end position="98"/>
    </location>
</feature>
<accession>A0ABV4UES1</accession>
<sequence>MNIEEDNIKATIDASNKCTERYIIITSIVMFIYGLLLPQGWETKFGYLAEPIILMRKYIVVIENLAQASTIPELVRGFLGMSVIVSIILSIFMIIYGAPAERIKNAFYKKNWRERIENFFMGYLAFPFVFL</sequence>
<organism evidence="2 3">
    <name type="scientific">Dentiradicibacter hellwigii</name>
    <dbReference type="NCBI Taxonomy" id="3149053"/>
    <lineage>
        <taxon>Bacteria</taxon>
        <taxon>Pseudomonadati</taxon>
        <taxon>Pseudomonadota</taxon>
        <taxon>Betaproteobacteria</taxon>
        <taxon>Rhodocyclales</taxon>
        <taxon>Rhodocyclaceae</taxon>
        <taxon>Dentiradicibacter</taxon>
    </lineage>
</organism>
<evidence type="ECO:0000313" key="3">
    <source>
        <dbReference type="Proteomes" id="UP001574673"/>
    </source>
</evidence>
<dbReference type="Proteomes" id="UP001574673">
    <property type="component" value="Unassembled WGS sequence"/>
</dbReference>
<feature type="transmembrane region" description="Helical" evidence="1">
    <location>
        <begin position="21"/>
        <end position="41"/>
    </location>
</feature>
<keyword evidence="1" id="KW-0812">Transmembrane</keyword>
<name>A0ABV4UES1_9RHOO</name>